<dbReference type="EMBL" id="JBHLWB010000004">
    <property type="protein sequence ID" value="MFC0309144.1"/>
    <property type="molecule type" value="Genomic_DNA"/>
</dbReference>
<feature type="domain" description="CYTH" evidence="1">
    <location>
        <begin position="9"/>
        <end position="211"/>
    </location>
</feature>
<accession>A0ABV6H1A4</accession>
<dbReference type="SMART" id="SM01118">
    <property type="entry name" value="CYTH"/>
    <property type="match status" value="1"/>
</dbReference>
<evidence type="ECO:0000259" key="1">
    <source>
        <dbReference type="PROSITE" id="PS51707"/>
    </source>
</evidence>
<name>A0ABV6H1A4_9PAST</name>
<reference evidence="2 3" key="1">
    <citation type="submission" date="2024-09" db="EMBL/GenBank/DDBJ databases">
        <authorList>
            <person name="Sun Q."/>
            <person name="Mori K."/>
        </authorList>
    </citation>
    <scope>NUCLEOTIDE SEQUENCE [LARGE SCALE GENOMIC DNA]</scope>
    <source>
        <strain evidence="2 3">CCM 7539</strain>
    </source>
</reference>
<dbReference type="InterPro" id="IPR033469">
    <property type="entry name" value="CYTH-like_dom_sf"/>
</dbReference>
<proteinExistence type="predicted"/>
<dbReference type="CDD" id="cd07756">
    <property type="entry name" value="CYTH-like_Pase_CHAD"/>
    <property type="match status" value="1"/>
</dbReference>
<organism evidence="2 3">
    <name type="scientific">Gallibacterium trehalosifermentans</name>
    <dbReference type="NCBI Taxonomy" id="516935"/>
    <lineage>
        <taxon>Bacteria</taxon>
        <taxon>Pseudomonadati</taxon>
        <taxon>Pseudomonadota</taxon>
        <taxon>Gammaproteobacteria</taxon>
        <taxon>Pasteurellales</taxon>
        <taxon>Pasteurellaceae</taxon>
        <taxon>Gallibacterium</taxon>
    </lineage>
</organism>
<evidence type="ECO:0000313" key="3">
    <source>
        <dbReference type="Proteomes" id="UP001589767"/>
    </source>
</evidence>
<dbReference type="InterPro" id="IPR023577">
    <property type="entry name" value="CYTH_domain"/>
</dbReference>
<dbReference type="Proteomes" id="UP001589767">
    <property type="component" value="Unassembled WGS sequence"/>
</dbReference>
<keyword evidence="3" id="KW-1185">Reference proteome</keyword>
<gene>
    <name evidence="2" type="ORF">ACFFHK_05410</name>
</gene>
<dbReference type="PROSITE" id="PS51707">
    <property type="entry name" value="CYTH"/>
    <property type="match status" value="1"/>
</dbReference>
<protein>
    <submittedName>
        <fullName evidence="2">Inorganic triphosphatase</fullName>
    </submittedName>
</protein>
<dbReference type="InterPro" id="IPR039013">
    <property type="entry name" value="YgiF"/>
</dbReference>
<dbReference type="RefSeq" id="WP_382370305.1">
    <property type="nucleotide sequence ID" value="NZ_JBHLWB010000004.1"/>
</dbReference>
<sequence>MKIEKYNMSPEIELKLLVNQGLINSIKQELSHFKLIKQQQVFSQNIYFDTQDHFFSRQKMGLRVRKENECYTMTLKTAGKVQGGLHIRPEYNVNLSCEKPDLTLFHQYSELQLAQDYAVLQSSLMPIFSTDFQREYYVLETGSGTQLEIAIDQGKILANQQQAPISEIEIELKTGSVLDVLNFVQNLLFLDGIRIGQESKAERGYQLAGLGKKSKPVLIEDWRNLLHQSFPTAHQKVVALLDYEWRLLKYLEKVNTQVSVLDGFATIELIGLFFNLYQYYENEPQLLAQLLMELPVSQQEIVEELQETNQMFYQQIKQMIARHVEQQDHTKAIQQLLEFTSRGKYLQRMINLLKVTLK</sequence>
<dbReference type="PANTHER" id="PTHR39569:SF1">
    <property type="entry name" value="INORGANIC TRIPHOSPHATASE"/>
    <property type="match status" value="1"/>
</dbReference>
<dbReference type="PANTHER" id="PTHR39569">
    <property type="entry name" value="INORGANIC TRIPHOSPHATASE"/>
    <property type="match status" value="1"/>
</dbReference>
<dbReference type="SUPFAM" id="SSF55154">
    <property type="entry name" value="CYTH-like phosphatases"/>
    <property type="match status" value="1"/>
</dbReference>
<comment type="caution">
    <text evidence="2">The sequence shown here is derived from an EMBL/GenBank/DDBJ whole genome shotgun (WGS) entry which is preliminary data.</text>
</comment>
<evidence type="ECO:0000313" key="2">
    <source>
        <dbReference type="EMBL" id="MFC0309144.1"/>
    </source>
</evidence>
<dbReference type="Pfam" id="PF01928">
    <property type="entry name" value="CYTH"/>
    <property type="match status" value="1"/>
</dbReference>
<dbReference type="Gene3D" id="2.40.320.10">
    <property type="entry name" value="Hypothetical Protein Pfu-838710-001"/>
    <property type="match status" value="1"/>
</dbReference>